<protein>
    <submittedName>
        <fullName evidence="2">Fe(3+)-binding periplasmic protein</fullName>
    </submittedName>
</protein>
<dbReference type="GO" id="GO:0030288">
    <property type="term" value="C:outer membrane-bounded periplasmic space"/>
    <property type="evidence" value="ECO:0007669"/>
    <property type="project" value="TreeGrafter"/>
</dbReference>
<sequence>MRRYLPLLMSFFLTILAFSVTTFLAGYAGRQPEQEIKNVNLYTTLPVEQIAVLAEEYGRTMNVKVNVTPLTERELLQRLQGDGQFQADVIITNRFIVKQARKYNLLESYASEQLDIIPSRFRDSESYWTGIWYDPVIFAVNQDYIKNNGRVPLKWSELYQNDKLRLAITDFLAAEASANLLYSLVSVQGEEQTLAYLKKIHPQIVQYSKFLVTPARMVSLGEVHLGITVQSEAKRYVNDGFPVKIFYPEEGTSYILTAAALVKGSPHNIEAKAFIEWLTQDRAQEVLIKNKFYFIPTNPETVTYQEYSEKNIKLIDYNDALSNEQQQKLLDKWVQTVRLGLK</sequence>
<dbReference type="Proteomes" id="UP000276437">
    <property type="component" value="Chromosome"/>
</dbReference>
<dbReference type="GO" id="GO:0030976">
    <property type="term" value="F:thiamine pyrophosphate binding"/>
    <property type="evidence" value="ECO:0007669"/>
    <property type="project" value="TreeGrafter"/>
</dbReference>
<dbReference type="RefSeq" id="WP_126309983.1">
    <property type="nucleotide sequence ID" value="NZ_AP018449.1"/>
</dbReference>
<evidence type="ECO:0000313" key="3">
    <source>
        <dbReference type="Proteomes" id="UP000276437"/>
    </source>
</evidence>
<dbReference type="Pfam" id="PF13343">
    <property type="entry name" value="SBP_bac_6"/>
    <property type="match status" value="1"/>
</dbReference>
<dbReference type="EMBL" id="AP018449">
    <property type="protein sequence ID" value="BBB93112.1"/>
    <property type="molecule type" value="Genomic_DNA"/>
</dbReference>
<name>A0A348APW4_9FIRM</name>
<reference evidence="2 3" key="1">
    <citation type="journal article" date="2018" name="Int. J. Syst. Evol. Microbiol.">
        <title>Methylomusa anaerophila gen. nov., sp. nov., an anaerobic methanol-utilizing bacterium isolated from a microbial fuel cell.</title>
        <authorList>
            <person name="Amano N."/>
            <person name="Yamamuro A."/>
            <person name="Miyahara M."/>
            <person name="Kouzuma A."/>
            <person name="Abe T."/>
            <person name="Watanabe K."/>
        </authorList>
    </citation>
    <scope>NUCLEOTIDE SEQUENCE [LARGE SCALE GENOMIC DNA]</scope>
    <source>
        <strain evidence="2 3">MMFC1</strain>
    </source>
</reference>
<dbReference type="KEGG" id="mana:MAMMFC1_03821"/>
<accession>A0A348APW4</accession>
<keyword evidence="3" id="KW-1185">Reference proteome</keyword>
<dbReference type="OrthoDB" id="3034376at2"/>
<evidence type="ECO:0000256" key="1">
    <source>
        <dbReference type="ARBA" id="ARBA00022729"/>
    </source>
</evidence>
<dbReference type="GO" id="GO:0030975">
    <property type="term" value="F:thiamine binding"/>
    <property type="evidence" value="ECO:0007669"/>
    <property type="project" value="TreeGrafter"/>
</dbReference>
<dbReference type="AlphaFoldDB" id="A0A348APW4"/>
<dbReference type="PANTHER" id="PTHR30006">
    <property type="entry name" value="THIAMINE-BINDING PERIPLASMIC PROTEIN-RELATED"/>
    <property type="match status" value="1"/>
</dbReference>
<evidence type="ECO:0000313" key="2">
    <source>
        <dbReference type="EMBL" id="BBB93112.1"/>
    </source>
</evidence>
<dbReference type="Gene3D" id="3.40.190.10">
    <property type="entry name" value="Periplasmic binding protein-like II"/>
    <property type="match status" value="2"/>
</dbReference>
<gene>
    <name evidence="2" type="primary">fbpA</name>
    <name evidence="2" type="ORF">MAMMFC1_03821</name>
</gene>
<organism evidence="2 3">
    <name type="scientific">Methylomusa anaerophila</name>
    <dbReference type="NCBI Taxonomy" id="1930071"/>
    <lineage>
        <taxon>Bacteria</taxon>
        <taxon>Bacillati</taxon>
        <taxon>Bacillota</taxon>
        <taxon>Negativicutes</taxon>
        <taxon>Selenomonadales</taxon>
        <taxon>Sporomusaceae</taxon>
        <taxon>Methylomusa</taxon>
    </lineage>
</organism>
<dbReference type="GO" id="GO:0015888">
    <property type="term" value="P:thiamine transport"/>
    <property type="evidence" value="ECO:0007669"/>
    <property type="project" value="TreeGrafter"/>
</dbReference>
<dbReference type="PANTHER" id="PTHR30006:SF2">
    <property type="entry name" value="ABC TRANSPORTER SUBSTRATE-BINDING PROTEIN"/>
    <property type="match status" value="1"/>
</dbReference>
<keyword evidence="1" id="KW-0732">Signal</keyword>
<dbReference type="SUPFAM" id="SSF53850">
    <property type="entry name" value="Periplasmic binding protein-like II"/>
    <property type="match status" value="1"/>
</dbReference>
<proteinExistence type="predicted"/>